<accession>A0ABU2YE47</accession>
<dbReference type="RefSeq" id="WP_311332885.1">
    <property type="nucleotide sequence ID" value="NZ_JAVRHZ010000004.1"/>
</dbReference>
<protein>
    <submittedName>
        <fullName evidence="1">Uncharacterized protein</fullName>
    </submittedName>
</protein>
<gene>
    <name evidence="1" type="ORF">RM538_07940</name>
</gene>
<proteinExistence type="predicted"/>
<keyword evidence="2" id="KW-1185">Reference proteome</keyword>
<dbReference type="Proteomes" id="UP001254488">
    <property type="component" value="Unassembled WGS sequence"/>
</dbReference>
<name>A0ABU2YE47_9FLAO</name>
<evidence type="ECO:0000313" key="1">
    <source>
        <dbReference type="EMBL" id="MDT0555929.1"/>
    </source>
</evidence>
<sequence>MNDYLISEYKHLKLKLQSLERLCNQIDFGKDDTLVEAHRTVGVIGLYLMV</sequence>
<comment type="caution">
    <text evidence="1">The sequence shown here is derived from an EMBL/GenBank/DDBJ whole genome shotgun (WGS) entry which is preliminary data.</text>
</comment>
<reference evidence="1 2" key="1">
    <citation type="submission" date="2023-09" db="EMBL/GenBank/DDBJ databases">
        <authorList>
            <person name="Rey-Velasco X."/>
        </authorList>
    </citation>
    <scope>NUCLEOTIDE SEQUENCE [LARGE SCALE GENOMIC DNA]</scope>
    <source>
        <strain evidence="1 2">W242</strain>
    </source>
</reference>
<dbReference type="EMBL" id="JAVRHZ010000004">
    <property type="protein sequence ID" value="MDT0555929.1"/>
    <property type="molecule type" value="Genomic_DNA"/>
</dbReference>
<organism evidence="1 2">
    <name type="scientific">Patiriisocius hiemis</name>
    <dbReference type="NCBI Taxonomy" id="3075604"/>
    <lineage>
        <taxon>Bacteria</taxon>
        <taxon>Pseudomonadati</taxon>
        <taxon>Bacteroidota</taxon>
        <taxon>Flavobacteriia</taxon>
        <taxon>Flavobacteriales</taxon>
        <taxon>Flavobacteriaceae</taxon>
        <taxon>Patiriisocius</taxon>
    </lineage>
</organism>
<evidence type="ECO:0000313" key="2">
    <source>
        <dbReference type="Proteomes" id="UP001254488"/>
    </source>
</evidence>